<evidence type="ECO:0000256" key="2">
    <source>
        <dbReference type="ARBA" id="ARBA00022475"/>
    </source>
</evidence>
<feature type="domain" description="Cytochrome b561 bacterial/Ni-hydrogenase" evidence="7">
    <location>
        <begin position="6"/>
        <end position="168"/>
    </location>
</feature>
<dbReference type="InterPro" id="IPR051542">
    <property type="entry name" value="Hydrogenase_cytochrome"/>
</dbReference>
<evidence type="ECO:0000259" key="7">
    <source>
        <dbReference type="Pfam" id="PF01292"/>
    </source>
</evidence>
<dbReference type="Pfam" id="PF01292">
    <property type="entry name" value="Ni_hydr_CYTB"/>
    <property type="match status" value="1"/>
</dbReference>
<feature type="transmembrane region" description="Helical" evidence="6">
    <location>
        <begin position="44"/>
        <end position="62"/>
    </location>
</feature>
<evidence type="ECO:0000256" key="6">
    <source>
        <dbReference type="SAM" id="Phobius"/>
    </source>
</evidence>
<dbReference type="InterPro" id="IPR011577">
    <property type="entry name" value="Cyt_b561_bac/Ni-Hgenase"/>
</dbReference>
<dbReference type="GO" id="GO:0005886">
    <property type="term" value="C:plasma membrane"/>
    <property type="evidence" value="ECO:0007669"/>
    <property type="project" value="UniProtKB-SubCell"/>
</dbReference>
<dbReference type="GO" id="GO:0020037">
    <property type="term" value="F:heme binding"/>
    <property type="evidence" value="ECO:0007669"/>
    <property type="project" value="TreeGrafter"/>
</dbReference>
<keyword evidence="3 6" id="KW-0812">Transmembrane</keyword>
<reference evidence="8 9" key="1">
    <citation type="submission" date="2021-05" db="EMBL/GenBank/DDBJ databases">
        <title>The draft genome of Geobacter pelophilus DSM 12255.</title>
        <authorList>
            <person name="Xu Z."/>
            <person name="Masuda Y."/>
            <person name="Itoh H."/>
            <person name="Senoo K."/>
        </authorList>
    </citation>
    <scope>NUCLEOTIDE SEQUENCE [LARGE SCALE GENOMIC DNA]</scope>
    <source>
        <strain evidence="8 9">DSM 12255</strain>
    </source>
</reference>
<dbReference type="InterPro" id="IPR016174">
    <property type="entry name" value="Di-haem_cyt_TM"/>
</dbReference>
<dbReference type="Proteomes" id="UP000811899">
    <property type="component" value="Unassembled WGS sequence"/>
</dbReference>
<keyword evidence="2" id="KW-1003">Cell membrane</keyword>
<dbReference type="EMBL" id="JAHCVJ010000007">
    <property type="protein sequence ID" value="MBT0665906.1"/>
    <property type="molecule type" value="Genomic_DNA"/>
</dbReference>
<feature type="transmembrane region" description="Helical" evidence="6">
    <location>
        <begin position="134"/>
        <end position="156"/>
    </location>
</feature>
<dbReference type="RefSeq" id="WP_214172671.1">
    <property type="nucleotide sequence ID" value="NZ_JAHCVJ010000007.1"/>
</dbReference>
<evidence type="ECO:0000313" key="9">
    <source>
        <dbReference type="Proteomes" id="UP000811899"/>
    </source>
</evidence>
<dbReference type="GO" id="GO:0022904">
    <property type="term" value="P:respiratory electron transport chain"/>
    <property type="evidence" value="ECO:0007669"/>
    <property type="project" value="InterPro"/>
</dbReference>
<proteinExistence type="predicted"/>
<keyword evidence="9" id="KW-1185">Reference proteome</keyword>
<dbReference type="PANTHER" id="PTHR30485:SF2">
    <property type="entry name" value="BLL0597 PROTEIN"/>
    <property type="match status" value="1"/>
</dbReference>
<feature type="transmembrane region" description="Helical" evidence="6">
    <location>
        <begin position="100"/>
        <end position="122"/>
    </location>
</feature>
<dbReference type="GO" id="GO:0009055">
    <property type="term" value="F:electron transfer activity"/>
    <property type="evidence" value="ECO:0007669"/>
    <property type="project" value="InterPro"/>
</dbReference>
<comment type="subcellular location">
    <subcellularLocation>
        <location evidence="1">Cell membrane</location>
        <topology evidence="1">Multi-pass membrane protein</topology>
    </subcellularLocation>
</comment>
<organism evidence="8 9">
    <name type="scientific">Geoanaerobacter pelophilus</name>
    <dbReference type="NCBI Taxonomy" id="60036"/>
    <lineage>
        <taxon>Bacteria</taxon>
        <taxon>Pseudomonadati</taxon>
        <taxon>Thermodesulfobacteriota</taxon>
        <taxon>Desulfuromonadia</taxon>
        <taxon>Geobacterales</taxon>
        <taxon>Geobacteraceae</taxon>
        <taxon>Geoanaerobacter</taxon>
    </lineage>
</organism>
<feature type="transmembrane region" description="Helical" evidence="6">
    <location>
        <begin position="13"/>
        <end position="32"/>
    </location>
</feature>
<protein>
    <submittedName>
        <fullName evidence="8">Cytochrome b/b6 domain-containing protein</fullName>
    </submittedName>
</protein>
<dbReference type="SUPFAM" id="SSF81342">
    <property type="entry name" value="Transmembrane di-heme cytochromes"/>
    <property type="match status" value="1"/>
</dbReference>
<feature type="transmembrane region" description="Helical" evidence="6">
    <location>
        <begin position="181"/>
        <end position="201"/>
    </location>
</feature>
<dbReference type="AlphaFoldDB" id="A0AAW4LFF2"/>
<evidence type="ECO:0000313" key="8">
    <source>
        <dbReference type="EMBL" id="MBT0665906.1"/>
    </source>
</evidence>
<dbReference type="Gene3D" id="1.20.950.20">
    <property type="entry name" value="Transmembrane di-heme cytochromes, Chain C"/>
    <property type="match status" value="1"/>
</dbReference>
<evidence type="ECO:0000256" key="4">
    <source>
        <dbReference type="ARBA" id="ARBA00022989"/>
    </source>
</evidence>
<evidence type="ECO:0000256" key="3">
    <source>
        <dbReference type="ARBA" id="ARBA00022692"/>
    </source>
</evidence>
<gene>
    <name evidence="8" type="ORF">KI809_16470</name>
</gene>
<dbReference type="PANTHER" id="PTHR30485">
    <property type="entry name" value="NI/FE-HYDROGENASE 1 B-TYPE CYTOCHROME SUBUNIT"/>
    <property type="match status" value="1"/>
</dbReference>
<keyword evidence="4 6" id="KW-1133">Transmembrane helix</keyword>
<evidence type="ECO:0000256" key="5">
    <source>
        <dbReference type="ARBA" id="ARBA00023136"/>
    </source>
</evidence>
<accession>A0AAW4LFF2</accession>
<name>A0AAW4LFF2_9BACT</name>
<comment type="caution">
    <text evidence="8">The sequence shown here is derived from an EMBL/GenBank/DDBJ whole genome shotgun (WGS) entry which is preliminary data.</text>
</comment>
<keyword evidence="5 6" id="KW-0472">Membrane</keyword>
<sequence length="237" mass="26130">MKPVLVWDLPIRIFHWLLSLCCLAAIALALGAPEHSRAFDFHMLLGLMLLPLIIFRLLWGLIGTRYSRFQSFLYRPRAAVDYLIGVMTNNSKRYLGHNPAASFAIFAMLVLIPGSVISGLLMPGSEIFEELHEMVSFGLLAVIGAHLLGVLSHIVVHKENVVLSMLTGRKMGLDSESIPSAHSLVALVLLVLMGGWSTAIVKNYDFSTKKLEVPVSGTLIQLGKSEKQGDQQEHDDD</sequence>
<evidence type="ECO:0000256" key="1">
    <source>
        <dbReference type="ARBA" id="ARBA00004651"/>
    </source>
</evidence>